<dbReference type="Gene3D" id="3.20.20.80">
    <property type="entry name" value="Glycosidases"/>
    <property type="match status" value="1"/>
</dbReference>
<dbReference type="AlphaFoldDB" id="A0A2M8Z605"/>
<evidence type="ECO:0000313" key="4">
    <source>
        <dbReference type="Proteomes" id="UP000231092"/>
    </source>
</evidence>
<proteinExistence type="predicted"/>
<accession>A0A2M8Z605</accession>
<dbReference type="OrthoDB" id="59486at2"/>
<dbReference type="Proteomes" id="UP000231092">
    <property type="component" value="Unassembled WGS sequence"/>
</dbReference>
<dbReference type="InterPro" id="IPR017853">
    <property type="entry name" value="GH"/>
</dbReference>
<dbReference type="Pfam" id="PF13204">
    <property type="entry name" value="Apiosidase"/>
    <property type="match status" value="1"/>
</dbReference>
<dbReference type="PANTHER" id="PTHR37836:SF3">
    <property type="entry name" value="ENDOGLUCANASE"/>
    <property type="match status" value="1"/>
</dbReference>
<comment type="caution">
    <text evidence="3">The sequence shown here is derived from an EMBL/GenBank/DDBJ whole genome shotgun (WGS) entry which is preliminary data.</text>
</comment>
<protein>
    <submittedName>
        <fullName evidence="3">Collagenase-like protein with putative collagen-binding domain</fullName>
    </submittedName>
</protein>
<evidence type="ECO:0000259" key="2">
    <source>
        <dbReference type="Pfam" id="PF13204"/>
    </source>
</evidence>
<evidence type="ECO:0000259" key="1">
    <source>
        <dbReference type="Pfam" id="PF12904"/>
    </source>
</evidence>
<organism evidence="3 4">
    <name type="scientific">[Clostridium] celerecrescens 18A</name>
    <dbReference type="NCBI Taxonomy" id="1286362"/>
    <lineage>
        <taxon>Bacteria</taxon>
        <taxon>Bacillati</taxon>
        <taxon>Bacillota</taxon>
        <taxon>Clostridia</taxon>
        <taxon>Lachnospirales</taxon>
        <taxon>Lachnospiraceae</taxon>
        <taxon>Lacrimispora</taxon>
    </lineage>
</organism>
<dbReference type="PANTHER" id="PTHR37836">
    <property type="entry name" value="LMO1036 PROTEIN"/>
    <property type="match status" value="1"/>
</dbReference>
<reference evidence="3 4" key="1">
    <citation type="submission" date="2017-11" db="EMBL/GenBank/DDBJ databases">
        <title>Understudied soil microbes with underappreciated capabilities: Untangling the Clostridium saccharolyticum group.</title>
        <authorList>
            <person name="Leschine S."/>
        </authorList>
    </citation>
    <scope>NUCLEOTIDE SEQUENCE [LARGE SCALE GENOMIC DNA]</scope>
    <source>
        <strain evidence="3 4">18A</strain>
    </source>
</reference>
<sequence length="454" mass="52887">MDKKPWESGLLRVHENKRYFTNGDTPFFWLADTAWLMFQRLTLEETYRYLRNRKEKGYNVILADFLHTADQRNLGGDTALMDGDFSKINTCGTFWRHIDRVMEMAEELGLYLGILPVWGSDIVKNGSLNMGNLKSFMKFVLDRYHHCPNLIWIVGGDVRGDVNRELFCSMGKMMKEDEPDRLVTYHPFGRTDSSQWFHNEAWLDFNLFQSGHRRYDQDQLGSWDDNRPSETCFGEDCWRYVEGDYIRLPVKPVLDGEPSYEWILQGLHDKTQPYWQAADVRRYAYWDVFAGAAGHTYGHNAVMQFHRDLSEEGSFGVNFLWEDGLHHTGSSQMKHLKDLMESVGFVHGKPAQQLLRSEQGEKYGRISVFAGEDFLMAYSYTGREIKLSLEDYKEKRMMVFWFCPATGGKSYIKTVSGQPEITETPPARDETKDIVLLLQEEKDIHGEVDGWKKE</sequence>
<dbReference type="InterPro" id="IPR025277">
    <property type="entry name" value="Apiosidase-like_cat_dom"/>
</dbReference>
<evidence type="ECO:0000313" key="3">
    <source>
        <dbReference type="EMBL" id="PJJ28870.1"/>
    </source>
</evidence>
<dbReference type="InterPro" id="IPR024749">
    <property type="entry name" value="Collagen-bd_put"/>
</dbReference>
<feature type="domain" description="Apiosidase-like catalytic" evidence="2">
    <location>
        <begin position="15"/>
        <end position="345"/>
    </location>
</feature>
<dbReference type="EMBL" id="PGET01000001">
    <property type="protein sequence ID" value="PJJ28870.1"/>
    <property type="molecule type" value="Genomic_DNA"/>
</dbReference>
<feature type="domain" description="Putative collagen-binding" evidence="1">
    <location>
        <begin position="350"/>
        <end position="439"/>
    </location>
</feature>
<dbReference type="Pfam" id="PF12904">
    <property type="entry name" value="Collagen_bind_2"/>
    <property type="match status" value="1"/>
</dbReference>
<name>A0A2M8Z605_9FIRM</name>
<gene>
    <name evidence="3" type="ORF">H171_2392</name>
</gene>
<dbReference type="RefSeq" id="WP_100305321.1">
    <property type="nucleotide sequence ID" value="NZ_PGET01000001.1"/>
</dbReference>
<dbReference type="SUPFAM" id="SSF51445">
    <property type="entry name" value="(Trans)glycosidases"/>
    <property type="match status" value="1"/>
</dbReference>